<reference evidence="2 3" key="1">
    <citation type="submission" date="2013-02" db="EMBL/GenBank/DDBJ databases">
        <title>Draft Genome Sequence of Streptomyces aurantiacus, Which Produces Setomimycin.</title>
        <authorList>
            <person name="Gruening B.A."/>
            <person name="Praeg A."/>
            <person name="Erxleben A."/>
            <person name="Guenther S."/>
            <person name="Mueller M."/>
        </authorList>
    </citation>
    <scope>NUCLEOTIDE SEQUENCE [LARGE SCALE GENOMIC DNA]</scope>
    <source>
        <strain evidence="2 3">JA 4570</strain>
    </source>
</reference>
<organism evidence="2 3">
    <name type="scientific">Streptomyces aurantiacus JA 4570</name>
    <dbReference type="NCBI Taxonomy" id="1286094"/>
    <lineage>
        <taxon>Bacteria</taxon>
        <taxon>Bacillati</taxon>
        <taxon>Actinomycetota</taxon>
        <taxon>Actinomycetes</taxon>
        <taxon>Kitasatosporales</taxon>
        <taxon>Streptomycetaceae</taxon>
        <taxon>Streptomyces</taxon>
        <taxon>Streptomyces aurantiacus group</taxon>
    </lineage>
</organism>
<evidence type="ECO:0000256" key="1">
    <source>
        <dbReference type="SAM" id="MobiDB-lite"/>
    </source>
</evidence>
<protein>
    <submittedName>
        <fullName evidence="2">Uncharacterized protein</fullName>
    </submittedName>
</protein>
<gene>
    <name evidence="2" type="ORF">STRAU_6704</name>
</gene>
<evidence type="ECO:0000313" key="3">
    <source>
        <dbReference type="Proteomes" id="UP000014629"/>
    </source>
</evidence>
<name>S3ZPD3_9ACTN</name>
<dbReference type="EMBL" id="AOPZ01000433">
    <property type="protein sequence ID" value="EPH40210.1"/>
    <property type="molecule type" value="Genomic_DNA"/>
</dbReference>
<sequence length="32" mass="3451">MCPRTPETIEPDTSSPETTSDEENNSPSPEGD</sequence>
<proteinExistence type="predicted"/>
<evidence type="ECO:0000313" key="2">
    <source>
        <dbReference type="EMBL" id="EPH40210.1"/>
    </source>
</evidence>
<accession>S3ZPD3</accession>
<dbReference type="Proteomes" id="UP000014629">
    <property type="component" value="Unassembled WGS sequence"/>
</dbReference>
<keyword evidence="3" id="KW-1185">Reference proteome</keyword>
<dbReference type="AlphaFoldDB" id="S3ZPD3"/>
<comment type="caution">
    <text evidence="2">The sequence shown here is derived from an EMBL/GenBank/DDBJ whole genome shotgun (WGS) entry which is preliminary data.</text>
</comment>
<feature type="region of interest" description="Disordered" evidence="1">
    <location>
        <begin position="1"/>
        <end position="32"/>
    </location>
</feature>